<keyword evidence="2" id="KW-0902">Two-component regulatory system</keyword>
<evidence type="ECO:0000259" key="7">
    <source>
        <dbReference type="PROSITE" id="PS50110"/>
    </source>
</evidence>
<feature type="domain" description="Response regulatory" evidence="7">
    <location>
        <begin position="2"/>
        <end position="121"/>
    </location>
</feature>
<dbReference type="GO" id="GO:0000156">
    <property type="term" value="F:phosphorelay response regulator activity"/>
    <property type="evidence" value="ECO:0007669"/>
    <property type="project" value="TreeGrafter"/>
</dbReference>
<evidence type="ECO:0000256" key="5">
    <source>
        <dbReference type="ARBA" id="ARBA00023163"/>
    </source>
</evidence>
<evidence type="ECO:0000313" key="8">
    <source>
        <dbReference type="EMBL" id="NEK23861.1"/>
    </source>
</evidence>
<reference evidence="8 9" key="1">
    <citation type="submission" date="2020-01" db="EMBL/GenBank/DDBJ databases">
        <title>Sulfitobacter sediminilitoris sp. nov., isolated from a tidal flat.</title>
        <authorList>
            <person name="Park S."/>
            <person name="Yoon J.-H."/>
        </authorList>
    </citation>
    <scope>NUCLEOTIDE SEQUENCE [LARGE SCALE GENOMIC DNA]</scope>
    <source>
        <strain evidence="8 9">JBTF-M27</strain>
    </source>
</reference>
<accession>A0A6P0CCA9</accession>
<dbReference type="GO" id="GO:0006355">
    <property type="term" value="P:regulation of DNA-templated transcription"/>
    <property type="evidence" value="ECO:0007669"/>
    <property type="project" value="TreeGrafter"/>
</dbReference>
<evidence type="ECO:0000256" key="3">
    <source>
        <dbReference type="ARBA" id="ARBA00023015"/>
    </source>
</evidence>
<dbReference type="GO" id="GO:0005829">
    <property type="term" value="C:cytosol"/>
    <property type="evidence" value="ECO:0007669"/>
    <property type="project" value="TreeGrafter"/>
</dbReference>
<dbReference type="SMART" id="SM00448">
    <property type="entry name" value="REC"/>
    <property type="match status" value="1"/>
</dbReference>
<dbReference type="PANTHER" id="PTHR48111">
    <property type="entry name" value="REGULATOR OF RPOS"/>
    <property type="match status" value="1"/>
</dbReference>
<dbReference type="GO" id="GO:0000976">
    <property type="term" value="F:transcription cis-regulatory region binding"/>
    <property type="evidence" value="ECO:0007669"/>
    <property type="project" value="TreeGrafter"/>
</dbReference>
<dbReference type="SUPFAM" id="SSF52172">
    <property type="entry name" value="CheY-like"/>
    <property type="match status" value="1"/>
</dbReference>
<dbReference type="PROSITE" id="PS50110">
    <property type="entry name" value="RESPONSE_REGULATORY"/>
    <property type="match status" value="1"/>
</dbReference>
<comment type="caution">
    <text evidence="8">The sequence shown here is derived from an EMBL/GenBank/DDBJ whole genome shotgun (WGS) entry which is preliminary data.</text>
</comment>
<protein>
    <submittedName>
        <fullName evidence="8">Response regulator</fullName>
    </submittedName>
</protein>
<dbReference type="RefSeq" id="WP_164354779.1">
    <property type="nucleotide sequence ID" value="NZ_JAABNT010000010.1"/>
</dbReference>
<evidence type="ECO:0000256" key="2">
    <source>
        <dbReference type="ARBA" id="ARBA00023012"/>
    </source>
</evidence>
<dbReference type="AlphaFoldDB" id="A0A6P0CCA9"/>
<dbReference type="InterPro" id="IPR011006">
    <property type="entry name" value="CheY-like_superfamily"/>
</dbReference>
<dbReference type="InterPro" id="IPR001789">
    <property type="entry name" value="Sig_transdc_resp-reg_receiver"/>
</dbReference>
<sequence>MKFLLVDDDPIALDLLSNILIGCGYEDLVCARSGNEALQHLKLRQTPFDCLMLDLRIPDIDGIKLCRTVRQFKEYEKTPIMMITVAREEELIASAFSAGATDYIFKPFDVVELMKRVRIAEIIEDPVQARELALVRSGQQGQEQFTESMLTRLKVDRDSNLNRPHSKLSQAFQQTARYSTLLPKALRYLFMNGNLRQITKLLTSAKPDRKGGDT</sequence>
<dbReference type="InterPro" id="IPR039420">
    <property type="entry name" value="WalR-like"/>
</dbReference>
<gene>
    <name evidence="8" type="ORF">GV827_15800</name>
</gene>
<dbReference type="Pfam" id="PF00072">
    <property type="entry name" value="Response_reg"/>
    <property type="match status" value="1"/>
</dbReference>
<dbReference type="EMBL" id="JAABNT010000010">
    <property type="protein sequence ID" value="NEK23861.1"/>
    <property type="molecule type" value="Genomic_DNA"/>
</dbReference>
<dbReference type="Proteomes" id="UP000468591">
    <property type="component" value="Unassembled WGS sequence"/>
</dbReference>
<evidence type="ECO:0000313" key="9">
    <source>
        <dbReference type="Proteomes" id="UP000468591"/>
    </source>
</evidence>
<dbReference type="PANTHER" id="PTHR48111:SF1">
    <property type="entry name" value="TWO-COMPONENT RESPONSE REGULATOR ORR33"/>
    <property type="match status" value="1"/>
</dbReference>
<keyword evidence="9" id="KW-1185">Reference proteome</keyword>
<organism evidence="8 9">
    <name type="scientific">Sulfitobacter sediminilitoris</name>
    <dbReference type="NCBI Taxonomy" id="2698830"/>
    <lineage>
        <taxon>Bacteria</taxon>
        <taxon>Pseudomonadati</taxon>
        <taxon>Pseudomonadota</taxon>
        <taxon>Alphaproteobacteria</taxon>
        <taxon>Rhodobacterales</taxon>
        <taxon>Roseobacteraceae</taxon>
        <taxon>Sulfitobacter</taxon>
    </lineage>
</organism>
<dbReference type="GO" id="GO:0032993">
    <property type="term" value="C:protein-DNA complex"/>
    <property type="evidence" value="ECO:0007669"/>
    <property type="project" value="TreeGrafter"/>
</dbReference>
<keyword evidence="1 6" id="KW-0597">Phosphoprotein</keyword>
<proteinExistence type="predicted"/>
<keyword evidence="3" id="KW-0805">Transcription regulation</keyword>
<dbReference type="Gene3D" id="3.40.50.2300">
    <property type="match status" value="1"/>
</dbReference>
<name>A0A6P0CCA9_9RHOB</name>
<evidence type="ECO:0000256" key="4">
    <source>
        <dbReference type="ARBA" id="ARBA00023125"/>
    </source>
</evidence>
<keyword evidence="5" id="KW-0804">Transcription</keyword>
<keyword evidence="4" id="KW-0238">DNA-binding</keyword>
<feature type="modified residue" description="4-aspartylphosphate" evidence="6">
    <location>
        <position position="54"/>
    </location>
</feature>
<evidence type="ECO:0000256" key="1">
    <source>
        <dbReference type="ARBA" id="ARBA00022553"/>
    </source>
</evidence>
<evidence type="ECO:0000256" key="6">
    <source>
        <dbReference type="PROSITE-ProRule" id="PRU00169"/>
    </source>
</evidence>